<dbReference type="InterPro" id="IPR051681">
    <property type="entry name" value="Ser/Thr_Kinases-Pseudokinases"/>
</dbReference>
<dbReference type="GO" id="GO:0005524">
    <property type="term" value="F:ATP binding"/>
    <property type="evidence" value="ECO:0007669"/>
    <property type="project" value="InterPro"/>
</dbReference>
<keyword evidence="2" id="KW-0812">Transmembrane</keyword>
<evidence type="ECO:0000313" key="5">
    <source>
        <dbReference type="Proteomes" id="UP000785171"/>
    </source>
</evidence>
<evidence type="ECO:0000256" key="1">
    <source>
        <dbReference type="SAM" id="MobiDB-lite"/>
    </source>
</evidence>
<reference evidence="4" key="1">
    <citation type="journal article" date="2015" name="Genom Data">
        <title>Genome sequences of six Phytophthora species associated with forests in New Zealand.</title>
        <authorList>
            <person name="Studholme D.J."/>
            <person name="McDougal R.L."/>
            <person name="Sambles C."/>
            <person name="Hansen E."/>
            <person name="Hardy G."/>
            <person name="Grant M."/>
            <person name="Ganley R.J."/>
            <person name="Williams N.M."/>
        </authorList>
    </citation>
    <scope>NUCLEOTIDE SEQUENCE</scope>
    <source>
        <strain evidence="4">NZFS 2646</strain>
    </source>
</reference>
<comment type="caution">
    <text evidence="4">The sequence shown here is derived from an EMBL/GenBank/DDBJ whole genome shotgun (WGS) entry which is preliminary data.</text>
</comment>
<reference evidence="4" key="2">
    <citation type="submission" date="2020-06" db="EMBL/GenBank/DDBJ databases">
        <authorList>
            <person name="Studholme D.J."/>
        </authorList>
    </citation>
    <scope>NUCLEOTIDE SEQUENCE</scope>
    <source>
        <strain evidence="4">NZFS 2646</strain>
    </source>
</reference>
<dbReference type="PROSITE" id="PS00108">
    <property type="entry name" value="PROTEIN_KINASE_ST"/>
    <property type="match status" value="1"/>
</dbReference>
<protein>
    <recommendedName>
        <fullName evidence="3">Protein kinase domain-containing protein</fullName>
    </recommendedName>
</protein>
<dbReference type="InterPro" id="IPR011009">
    <property type="entry name" value="Kinase-like_dom_sf"/>
</dbReference>
<dbReference type="Pfam" id="PF00069">
    <property type="entry name" value="Pkinase"/>
    <property type="match status" value="1"/>
</dbReference>
<feature type="compositionally biased region" description="Polar residues" evidence="1">
    <location>
        <begin position="293"/>
        <end position="304"/>
    </location>
</feature>
<dbReference type="PANTHER" id="PTHR44329">
    <property type="entry name" value="SERINE/THREONINE-PROTEIN KINASE TNNI3K-RELATED"/>
    <property type="match status" value="1"/>
</dbReference>
<evidence type="ECO:0000313" key="4">
    <source>
        <dbReference type="EMBL" id="KAG2507410.1"/>
    </source>
</evidence>
<evidence type="ECO:0000256" key="2">
    <source>
        <dbReference type="SAM" id="Phobius"/>
    </source>
</evidence>
<feature type="transmembrane region" description="Helical" evidence="2">
    <location>
        <begin position="230"/>
        <end position="254"/>
    </location>
</feature>
<organism evidence="4 5">
    <name type="scientific">Phytophthora kernoviae</name>
    <dbReference type="NCBI Taxonomy" id="325452"/>
    <lineage>
        <taxon>Eukaryota</taxon>
        <taxon>Sar</taxon>
        <taxon>Stramenopiles</taxon>
        <taxon>Oomycota</taxon>
        <taxon>Peronosporomycetes</taxon>
        <taxon>Peronosporales</taxon>
        <taxon>Peronosporaceae</taxon>
        <taxon>Phytophthora</taxon>
    </lineage>
</organism>
<dbReference type="PANTHER" id="PTHR44329:SF214">
    <property type="entry name" value="PROTEIN KINASE DOMAIN-CONTAINING PROTEIN"/>
    <property type="match status" value="1"/>
</dbReference>
<dbReference type="InterPro" id="IPR000719">
    <property type="entry name" value="Prot_kinase_dom"/>
</dbReference>
<proteinExistence type="predicted"/>
<gene>
    <name evidence="4" type="ORF">JM16_008970</name>
</gene>
<keyword evidence="2" id="KW-1133">Transmembrane helix</keyword>
<accession>A0A8T0LKD7</accession>
<feature type="region of interest" description="Disordered" evidence="1">
    <location>
        <begin position="641"/>
        <end position="662"/>
    </location>
</feature>
<dbReference type="CDD" id="cd13999">
    <property type="entry name" value="STKc_MAP3K-like"/>
    <property type="match status" value="1"/>
</dbReference>
<dbReference type="Proteomes" id="UP000785171">
    <property type="component" value="Unassembled WGS sequence"/>
</dbReference>
<dbReference type="Gene3D" id="3.80.10.10">
    <property type="entry name" value="Ribonuclease Inhibitor"/>
    <property type="match status" value="1"/>
</dbReference>
<dbReference type="GO" id="GO:0004674">
    <property type="term" value="F:protein serine/threonine kinase activity"/>
    <property type="evidence" value="ECO:0007669"/>
    <property type="project" value="TreeGrafter"/>
</dbReference>
<dbReference type="EMBL" id="JPWV03000606">
    <property type="protein sequence ID" value="KAG2507410.1"/>
    <property type="molecule type" value="Genomic_DNA"/>
</dbReference>
<dbReference type="Gene3D" id="1.10.510.10">
    <property type="entry name" value="Transferase(Phosphotransferase) domain 1"/>
    <property type="match status" value="1"/>
</dbReference>
<keyword evidence="2" id="KW-0472">Membrane</keyword>
<name>A0A8T0LKD7_9STRA</name>
<feature type="region of interest" description="Disordered" evidence="1">
    <location>
        <begin position="272"/>
        <end position="304"/>
    </location>
</feature>
<dbReference type="InterPro" id="IPR032675">
    <property type="entry name" value="LRR_dom_sf"/>
</dbReference>
<dbReference type="PROSITE" id="PS50011">
    <property type="entry name" value="PROTEIN_KINASE_DOM"/>
    <property type="match status" value="1"/>
</dbReference>
<sequence length="662" mass="73213">MDSNAYVIYTNCAILTVHATTKSDGTKSMDASGLKIEVIESFPTVDSLSLDDNRLTGISDGEMSAAVTSISLRNNSISSLQTFSLNDAMIYIDLSDNTIPKLSSWEMPANLQSFRCQSCDISVIGGVLFPSSMSLATLDLSGSNVNGFEVSNSSVDLLENVDDLVVTTTGGNCSDSRTKPTIVRSMYLCVLSDELFNQKYFVSGSDSNTDQSYNNPAEDDGGGGGGLSNWMMLAMICLGALMACVLGGVVFIIYRRRQKVRDQELKDAEHLEFDPDASSSSKATKYMPGHLTTGMSRTGRTDSTPENFLGDSTSLYLANDIRTDDNILQFRLLQEEVVRGKLLAKGGYGAVYLATFQNEKVVTKQLLPDRARDKRWLISFMDEIRICATLDHPKIVRFMGVTWSSLLDVSMVMEYMPRGDLSTLLLKQLQRETQDVLARDGYSWFHSVGEDNNLKCKSLIALDIAEAMVYLHSFESPIIHRDLKPKNVLLSESWEAKLTDFGVSRELDEDQTMTAEIGTVAWIAPEVLRGEHYSEKADVYSFGVILTELDTCRRPYSDGIPNEENRGGSNNISNTRIAVLVSAGTLKPTVFEDCPRSVRKLVDKCLAFDPDDRPSALQIHYELRNLELGEEELLASARRMTRTQSKASLPSHRSFRPSMSGS</sequence>
<dbReference type="SMART" id="SM00220">
    <property type="entry name" value="S_TKc"/>
    <property type="match status" value="1"/>
</dbReference>
<dbReference type="AlphaFoldDB" id="A0A8T0LKD7"/>
<dbReference type="SUPFAM" id="SSF56112">
    <property type="entry name" value="Protein kinase-like (PK-like)"/>
    <property type="match status" value="1"/>
</dbReference>
<dbReference type="InterPro" id="IPR008271">
    <property type="entry name" value="Ser/Thr_kinase_AS"/>
</dbReference>
<dbReference type="SUPFAM" id="SSF52075">
    <property type="entry name" value="Outer arm dynein light chain 1"/>
    <property type="match status" value="1"/>
</dbReference>
<feature type="domain" description="Protein kinase" evidence="3">
    <location>
        <begin position="337"/>
        <end position="623"/>
    </location>
</feature>
<evidence type="ECO:0000259" key="3">
    <source>
        <dbReference type="PROSITE" id="PS50011"/>
    </source>
</evidence>